<dbReference type="Proteomes" id="UP000078576">
    <property type="component" value="Unassembled WGS sequence"/>
</dbReference>
<dbReference type="AlphaFoldDB" id="A0A194URH4"/>
<gene>
    <name evidence="1" type="ORF">VP1G_10653</name>
</gene>
<protein>
    <recommendedName>
        <fullName evidence="3">F-box domain-containing protein</fullName>
    </recommendedName>
</protein>
<dbReference type="STRING" id="694573.A0A194URH4"/>
<evidence type="ECO:0008006" key="3">
    <source>
        <dbReference type="Google" id="ProtNLM"/>
    </source>
</evidence>
<evidence type="ECO:0000313" key="2">
    <source>
        <dbReference type="Proteomes" id="UP000078576"/>
    </source>
</evidence>
<evidence type="ECO:0000313" key="1">
    <source>
        <dbReference type="EMBL" id="KUI54275.1"/>
    </source>
</evidence>
<proteinExistence type="predicted"/>
<reference evidence="2" key="1">
    <citation type="submission" date="2014-12" db="EMBL/GenBank/DDBJ databases">
        <title>Genome Sequence of Valsa Canker Pathogens Uncovers a Specific Adaption of Colonization on Woody Bark.</title>
        <authorList>
            <person name="Yin Z."/>
            <person name="Liu H."/>
            <person name="Gao X."/>
            <person name="Li Z."/>
            <person name="Song N."/>
            <person name="Ke X."/>
            <person name="Dai Q."/>
            <person name="Wu Y."/>
            <person name="Sun Y."/>
            <person name="Xu J.-R."/>
            <person name="Kang Z.K."/>
            <person name="Wang L."/>
            <person name="Huang L."/>
        </authorList>
    </citation>
    <scope>NUCLEOTIDE SEQUENCE [LARGE SCALE GENOMIC DNA]</scope>
    <source>
        <strain evidence="2">SXYL134</strain>
    </source>
</reference>
<organism evidence="1 2">
    <name type="scientific">Cytospora mali</name>
    <name type="common">Apple Valsa canker fungus</name>
    <name type="synonym">Valsa mali</name>
    <dbReference type="NCBI Taxonomy" id="578113"/>
    <lineage>
        <taxon>Eukaryota</taxon>
        <taxon>Fungi</taxon>
        <taxon>Dikarya</taxon>
        <taxon>Ascomycota</taxon>
        <taxon>Pezizomycotina</taxon>
        <taxon>Sordariomycetes</taxon>
        <taxon>Sordariomycetidae</taxon>
        <taxon>Diaporthales</taxon>
        <taxon>Cytosporaceae</taxon>
        <taxon>Cytospora</taxon>
    </lineage>
</organism>
<dbReference type="OrthoDB" id="3759773at2759"/>
<dbReference type="EMBL" id="KN714672">
    <property type="protein sequence ID" value="KUI54275.1"/>
    <property type="molecule type" value="Genomic_DNA"/>
</dbReference>
<accession>A0A194URH4</accession>
<keyword evidence="2" id="KW-1185">Reference proteome</keyword>
<name>A0A194URH4_CYTMA</name>
<sequence length="205" mass="23478">MEVEILLLRNKLRNSNVAQAEWRRLHGEDSLPKIRRLKISNLPIEVLTLIFNHVKHEPATLKLDNSYLHNNPRPDFDLTSIQSIRMTCRHFYNASSSLLIPVVHVSITPNSLARLNKASRNPTISRGVRTIRTHANIYSAEHAGNYQAFCQSAVQKLLAATTAYRGYEKRYNEQKALLDNDNFFYIVSIATARMPMQQVSFTDLS</sequence>